<sequence>MPLDIETDSTNKNKIEFENHFSARVVVIVFPNGYKVNSEQDLLEIKNAWTKNLKSWHSPYTCLFDLRDFYISPDLEPSFEKLIHFFKNFFMRKIIGFCDENSEKVNVKFETVIGIDNASAQTGLARGKGFEKNITDLRSKIQIDNDFNAHVMEITFISDTDFTTKEDIAILKSKLQNILMLWHTPYSVIFNCVNCTFSEEAKNEFVKVERFLKSFFCKSIVGYAPKANKETYPFTMFRSRHLAAGSLENSGIESGEIANCSTRKIGT</sequence>
<dbReference type="EMBL" id="WFLM01000005">
    <property type="protein sequence ID" value="KAB8036768.1"/>
    <property type="molecule type" value="Genomic_DNA"/>
</dbReference>
<dbReference type="AlphaFoldDB" id="A0A6N6VNN4"/>
<dbReference type="RefSeq" id="WP_153421183.1">
    <property type="nucleotide sequence ID" value="NZ_WFLM01000005.1"/>
</dbReference>
<protein>
    <submittedName>
        <fullName evidence="1">Uncharacterized protein</fullName>
    </submittedName>
</protein>
<comment type="caution">
    <text evidence="1">The sequence shown here is derived from an EMBL/GenBank/DDBJ whole genome shotgun (WGS) entry which is preliminary data.</text>
</comment>
<evidence type="ECO:0000313" key="1">
    <source>
        <dbReference type="EMBL" id="KAB8036768.1"/>
    </source>
</evidence>
<gene>
    <name evidence="1" type="ORF">GCL60_13065</name>
</gene>
<name>A0A6N6VNN4_9BACT</name>
<dbReference type="Proteomes" id="UP000437748">
    <property type="component" value="Unassembled WGS sequence"/>
</dbReference>
<keyword evidence="2" id="KW-1185">Reference proteome</keyword>
<reference evidence="1 2" key="1">
    <citation type="submission" date="2019-10" db="EMBL/GenBank/DDBJ databases">
        <title>New species of Slilvanegrellaceae.</title>
        <authorList>
            <person name="Pitt A."/>
            <person name="Hahn M.W."/>
        </authorList>
    </citation>
    <scope>NUCLEOTIDE SEQUENCE [LARGE SCALE GENOMIC DNA]</scope>
    <source>
        <strain evidence="1 2">SP-Ram-0.45-NSY-1</strain>
    </source>
</reference>
<evidence type="ECO:0000313" key="2">
    <source>
        <dbReference type="Proteomes" id="UP000437748"/>
    </source>
</evidence>
<dbReference type="OrthoDB" id="5291407at2"/>
<proteinExistence type="predicted"/>
<organism evidence="1 2">
    <name type="scientific">Silvanigrella paludirubra</name>
    <dbReference type="NCBI Taxonomy" id="2499159"/>
    <lineage>
        <taxon>Bacteria</taxon>
        <taxon>Pseudomonadati</taxon>
        <taxon>Bdellovibrionota</taxon>
        <taxon>Oligoflexia</taxon>
        <taxon>Silvanigrellales</taxon>
        <taxon>Silvanigrellaceae</taxon>
        <taxon>Silvanigrella</taxon>
    </lineage>
</organism>
<accession>A0A6N6VNN4</accession>